<evidence type="ECO:0000313" key="8">
    <source>
        <dbReference type="EMBL" id="BAH38732.1"/>
    </source>
</evidence>
<dbReference type="InterPro" id="IPR013527">
    <property type="entry name" value="YicC-like_N"/>
</dbReference>
<keyword evidence="4" id="KW-0378">Hydrolase</keyword>
<evidence type="ECO:0000256" key="1">
    <source>
        <dbReference type="ARBA" id="ARBA00001968"/>
    </source>
</evidence>
<dbReference type="PANTHER" id="PTHR30636">
    <property type="entry name" value="UPF0701 PROTEIN YICC"/>
    <property type="match status" value="1"/>
</dbReference>
<organism evidence="8 9">
    <name type="scientific">Gemmatimonas aurantiaca (strain DSM 14586 / JCM 11422 / NBRC 100505 / T-27)</name>
    <dbReference type="NCBI Taxonomy" id="379066"/>
    <lineage>
        <taxon>Bacteria</taxon>
        <taxon>Pseudomonadati</taxon>
        <taxon>Gemmatimonadota</taxon>
        <taxon>Gemmatimonadia</taxon>
        <taxon>Gemmatimonadales</taxon>
        <taxon>Gemmatimonadaceae</taxon>
        <taxon>Gemmatimonas</taxon>
    </lineage>
</organism>
<dbReference type="EMBL" id="AP009153">
    <property type="protein sequence ID" value="BAH38732.1"/>
    <property type="molecule type" value="Genomic_DNA"/>
</dbReference>
<dbReference type="GO" id="GO:0004521">
    <property type="term" value="F:RNA endonuclease activity"/>
    <property type="evidence" value="ECO:0007669"/>
    <property type="project" value="InterPro"/>
</dbReference>
<dbReference type="NCBIfam" id="TIGR00255">
    <property type="entry name" value="YicC/YloC family endoribonuclease"/>
    <property type="match status" value="1"/>
</dbReference>
<dbReference type="GO" id="GO:0016787">
    <property type="term" value="F:hydrolase activity"/>
    <property type="evidence" value="ECO:0007669"/>
    <property type="project" value="UniProtKB-KW"/>
</dbReference>
<name>C1A922_GEMAT</name>
<accession>C1A922</accession>
<evidence type="ECO:0000256" key="5">
    <source>
        <dbReference type="ARBA" id="ARBA00035648"/>
    </source>
</evidence>
<dbReference type="Pfam" id="PF08340">
    <property type="entry name" value="YicC-like_C"/>
    <property type="match status" value="1"/>
</dbReference>
<dbReference type="KEGG" id="gau:GAU_1690"/>
<evidence type="ECO:0000313" key="9">
    <source>
        <dbReference type="Proteomes" id="UP000002209"/>
    </source>
</evidence>
<dbReference type="Pfam" id="PF03755">
    <property type="entry name" value="YicC-like_N"/>
    <property type="match status" value="1"/>
</dbReference>
<evidence type="ECO:0000256" key="4">
    <source>
        <dbReference type="ARBA" id="ARBA00022801"/>
    </source>
</evidence>
<dbReference type="InterPro" id="IPR005229">
    <property type="entry name" value="YicC/YloC-like"/>
</dbReference>
<keyword evidence="3" id="KW-0255">Endonuclease</keyword>
<evidence type="ECO:0008006" key="10">
    <source>
        <dbReference type="Google" id="ProtNLM"/>
    </source>
</evidence>
<dbReference type="RefSeq" id="WP_012683179.1">
    <property type="nucleotide sequence ID" value="NC_012489.1"/>
</dbReference>
<gene>
    <name evidence="8" type="ordered locus">GAU_1690</name>
</gene>
<proteinExistence type="inferred from homology"/>
<keyword evidence="2" id="KW-0540">Nuclease</keyword>
<evidence type="ECO:0000259" key="7">
    <source>
        <dbReference type="Pfam" id="PF08340"/>
    </source>
</evidence>
<dbReference type="STRING" id="379066.GAU_1690"/>
<evidence type="ECO:0000256" key="2">
    <source>
        <dbReference type="ARBA" id="ARBA00022722"/>
    </source>
</evidence>
<keyword evidence="9" id="KW-1185">Reference proteome</keyword>
<dbReference type="HOGENOM" id="CLU_076609_1_0_0"/>
<protein>
    <recommendedName>
        <fullName evidence="10">YicC family protein</fullName>
    </recommendedName>
</protein>
<reference evidence="9" key="1">
    <citation type="submission" date="2006-03" db="EMBL/GenBank/DDBJ databases">
        <title>Complete genome sequence of Gemmatimonas aurantiaca T-27 that represents a novel phylum Gemmatimonadetes.</title>
        <authorList>
            <person name="Takasaki K."/>
            <person name="Ichikawa N."/>
            <person name="Miura H."/>
            <person name="Matsushita S."/>
            <person name="Watanabe Y."/>
            <person name="Oguchi A."/>
            <person name="Ankai A."/>
            <person name="Yashiro I."/>
            <person name="Takahashi M."/>
            <person name="Terui Y."/>
            <person name="Fukui S."/>
            <person name="Yokoyama H."/>
            <person name="Tanikawa S."/>
            <person name="Hanada S."/>
            <person name="Kamagata Y."/>
            <person name="Fujita N."/>
        </authorList>
    </citation>
    <scope>NUCLEOTIDE SEQUENCE [LARGE SCALE GENOMIC DNA]</scope>
    <source>
        <strain evidence="9">T-27 / DSM 14586 / JCM 11422 / NBRC 100505</strain>
    </source>
</reference>
<dbReference type="AlphaFoldDB" id="C1A922"/>
<comment type="cofactor">
    <cofactor evidence="1">
        <name>a divalent metal cation</name>
        <dbReference type="ChEBI" id="CHEBI:60240"/>
    </cofactor>
</comment>
<dbReference type="eggNOG" id="COG1561">
    <property type="taxonomic scope" value="Bacteria"/>
</dbReference>
<dbReference type="PANTHER" id="PTHR30636:SF3">
    <property type="entry name" value="UPF0701 PROTEIN YICC"/>
    <property type="match status" value="1"/>
</dbReference>
<evidence type="ECO:0000256" key="3">
    <source>
        <dbReference type="ARBA" id="ARBA00022759"/>
    </source>
</evidence>
<feature type="domain" description="Endoribonuclease YicC-like N-terminal" evidence="6">
    <location>
        <begin position="2"/>
        <end position="153"/>
    </location>
</feature>
<feature type="domain" description="Endoribonuclease YicC-like C-terminal" evidence="7">
    <location>
        <begin position="170"/>
        <end position="290"/>
    </location>
</feature>
<sequence>MIRSMTGFGQAEGAMGTLHVVVDVRTVNHRFFSPSIKLPTSFGRWETEVREAMRQKVSRGHVTLTVRSERHASTAIAIDEPRFAAVAAQLKALTEQYGLTGGVDLASVLRMPDVLSAPRDDEETGTAADLVAIVSLALDALSRSREEEGARLAEVLRQRLDQVEATLGRIAARAPERIIAHRDRLRASVKELTDGLAVDETRLAQEIAILADRMDVAEELDRFHAHLAAFRGALAESGEPVGKRLGFILQEMLREANTTGSKAADAAILHEVVGLKEELERIREQVENLE</sequence>
<dbReference type="Proteomes" id="UP000002209">
    <property type="component" value="Chromosome"/>
</dbReference>
<comment type="similarity">
    <text evidence="5">Belongs to the YicC/YloC family.</text>
</comment>
<evidence type="ECO:0000259" key="6">
    <source>
        <dbReference type="Pfam" id="PF03755"/>
    </source>
</evidence>
<dbReference type="InterPro" id="IPR013551">
    <property type="entry name" value="YicC-like_C"/>
</dbReference>